<evidence type="ECO:0000313" key="2">
    <source>
        <dbReference type="EMBL" id="KAG8098744.1"/>
    </source>
</evidence>
<gene>
    <name evidence="2" type="ORF">GUJ93_ZPchr0013g34689</name>
</gene>
<feature type="compositionally biased region" description="Low complexity" evidence="1">
    <location>
        <begin position="106"/>
        <end position="116"/>
    </location>
</feature>
<proteinExistence type="predicted"/>
<feature type="compositionally biased region" description="Basic residues" evidence="1">
    <location>
        <begin position="18"/>
        <end position="30"/>
    </location>
</feature>
<accession>A0A8J6BY09</accession>
<sequence>MYAGVHVRRDGSATYRAGRGRGRGRGRGAHGRVIVGCGSARAAPEGGDKDIYRRAPYVCIDQSASRQSIQFFCRPAGRARFTGTAADVPADLRTIRSISSERGDRPAAGGAPVSGGASLGRPSLEL</sequence>
<reference evidence="2" key="2">
    <citation type="submission" date="2021-02" db="EMBL/GenBank/DDBJ databases">
        <authorList>
            <person name="Kimball J.A."/>
            <person name="Haas M.W."/>
            <person name="Macchietto M."/>
            <person name="Kono T."/>
            <person name="Duquette J."/>
            <person name="Shao M."/>
        </authorList>
    </citation>
    <scope>NUCLEOTIDE SEQUENCE</scope>
    <source>
        <tissue evidence="2">Fresh leaf tissue</tissue>
    </source>
</reference>
<comment type="caution">
    <text evidence="2">The sequence shown here is derived from an EMBL/GenBank/DDBJ whole genome shotgun (WGS) entry which is preliminary data.</text>
</comment>
<feature type="region of interest" description="Disordered" evidence="1">
    <location>
        <begin position="96"/>
        <end position="126"/>
    </location>
</feature>
<evidence type="ECO:0000256" key="1">
    <source>
        <dbReference type="SAM" id="MobiDB-lite"/>
    </source>
</evidence>
<dbReference type="AlphaFoldDB" id="A0A8J6BY09"/>
<dbReference type="Proteomes" id="UP000729402">
    <property type="component" value="Unassembled WGS sequence"/>
</dbReference>
<organism evidence="2 3">
    <name type="scientific">Zizania palustris</name>
    <name type="common">Northern wild rice</name>
    <dbReference type="NCBI Taxonomy" id="103762"/>
    <lineage>
        <taxon>Eukaryota</taxon>
        <taxon>Viridiplantae</taxon>
        <taxon>Streptophyta</taxon>
        <taxon>Embryophyta</taxon>
        <taxon>Tracheophyta</taxon>
        <taxon>Spermatophyta</taxon>
        <taxon>Magnoliopsida</taxon>
        <taxon>Liliopsida</taxon>
        <taxon>Poales</taxon>
        <taxon>Poaceae</taxon>
        <taxon>BOP clade</taxon>
        <taxon>Oryzoideae</taxon>
        <taxon>Oryzeae</taxon>
        <taxon>Zizaniinae</taxon>
        <taxon>Zizania</taxon>
    </lineage>
</organism>
<keyword evidence="3" id="KW-1185">Reference proteome</keyword>
<evidence type="ECO:0000313" key="3">
    <source>
        <dbReference type="Proteomes" id="UP000729402"/>
    </source>
</evidence>
<feature type="region of interest" description="Disordered" evidence="1">
    <location>
        <begin position="1"/>
        <end position="31"/>
    </location>
</feature>
<protein>
    <submittedName>
        <fullName evidence="2">Uncharacterized protein</fullName>
    </submittedName>
</protein>
<dbReference type="EMBL" id="JAAALK010000079">
    <property type="protein sequence ID" value="KAG8098744.1"/>
    <property type="molecule type" value="Genomic_DNA"/>
</dbReference>
<reference evidence="2" key="1">
    <citation type="journal article" date="2021" name="bioRxiv">
        <title>Whole Genome Assembly and Annotation of Northern Wild Rice, Zizania palustris L., Supports a Whole Genome Duplication in the Zizania Genus.</title>
        <authorList>
            <person name="Haas M."/>
            <person name="Kono T."/>
            <person name="Macchietto M."/>
            <person name="Millas R."/>
            <person name="McGilp L."/>
            <person name="Shao M."/>
            <person name="Duquette J."/>
            <person name="Hirsch C.N."/>
            <person name="Kimball J."/>
        </authorList>
    </citation>
    <scope>NUCLEOTIDE SEQUENCE</scope>
    <source>
        <tissue evidence="2">Fresh leaf tissue</tissue>
    </source>
</reference>
<name>A0A8J6BY09_ZIZPA</name>